<evidence type="ECO:0008006" key="4">
    <source>
        <dbReference type="Google" id="ProtNLM"/>
    </source>
</evidence>
<dbReference type="AlphaFoldDB" id="A0A516R2M9"/>
<reference evidence="2 3" key="1">
    <citation type="journal article" date="2019" name="J. Ind. Microbiol. Biotechnol.">
        <title>The complete genomic sequence of Streptomyces spectabilis NRRL-2792 and identification of secondary metabolite biosynthetic gene clusters.</title>
        <authorList>
            <person name="Sinha A."/>
            <person name="Phillips-Salemka S."/>
            <person name="Niraula T.A."/>
            <person name="Short K.A."/>
            <person name="Niraula N.P."/>
        </authorList>
    </citation>
    <scope>NUCLEOTIDE SEQUENCE [LARGE SCALE GENOMIC DNA]</scope>
    <source>
        <strain evidence="2 3">NRRL 2792</strain>
    </source>
</reference>
<accession>A0A516R2M9</accession>
<keyword evidence="1" id="KW-0732">Signal</keyword>
<feature type="signal peptide" evidence="1">
    <location>
        <begin position="1"/>
        <end position="34"/>
    </location>
</feature>
<gene>
    <name evidence="2" type="ORF">FH965_04535</name>
</gene>
<evidence type="ECO:0000313" key="2">
    <source>
        <dbReference type="EMBL" id="QDQ09916.1"/>
    </source>
</evidence>
<dbReference type="PANTHER" id="PTHR36842:SF1">
    <property type="entry name" value="PROTEIN TOLB"/>
    <property type="match status" value="1"/>
</dbReference>
<dbReference type="EMBL" id="CP040916">
    <property type="protein sequence ID" value="QDQ09916.1"/>
    <property type="molecule type" value="Genomic_DNA"/>
</dbReference>
<evidence type="ECO:0000313" key="3">
    <source>
        <dbReference type="Proteomes" id="UP000316806"/>
    </source>
</evidence>
<proteinExistence type="predicted"/>
<dbReference type="SUPFAM" id="SSF82171">
    <property type="entry name" value="DPP6 N-terminal domain-like"/>
    <property type="match status" value="1"/>
</dbReference>
<organism evidence="2 3">
    <name type="scientific">Streptomyces spectabilis</name>
    <dbReference type="NCBI Taxonomy" id="68270"/>
    <lineage>
        <taxon>Bacteria</taxon>
        <taxon>Bacillati</taxon>
        <taxon>Actinomycetota</taxon>
        <taxon>Actinomycetes</taxon>
        <taxon>Kitasatosporales</taxon>
        <taxon>Streptomycetaceae</taxon>
        <taxon>Streptomyces</taxon>
    </lineage>
</organism>
<dbReference type="Gene3D" id="2.120.10.30">
    <property type="entry name" value="TolB, C-terminal domain"/>
    <property type="match status" value="1"/>
</dbReference>
<dbReference type="InterPro" id="IPR011042">
    <property type="entry name" value="6-blade_b-propeller_TolB-like"/>
</dbReference>
<protein>
    <recommendedName>
        <fullName evidence="4">WD40 repeat domain-containing protein</fullName>
    </recommendedName>
</protein>
<name>A0A516R2M9_STRST</name>
<dbReference type="Proteomes" id="UP000316806">
    <property type="component" value="Chromosome"/>
</dbReference>
<dbReference type="PANTHER" id="PTHR36842">
    <property type="entry name" value="PROTEIN TOLB HOMOLOG"/>
    <property type="match status" value="1"/>
</dbReference>
<evidence type="ECO:0000256" key="1">
    <source>
        <dbReference type="SAM" id="SignalP"/>
    </source>
</evidence>
<feature type="chain" id="PRO_5021988470" description="WD40 repeat domain-containing protein" evidence="1">
    <location>
        <begin position="35"/>
        <end position="357"/>
    </location>
</feature>
<sequence length="357" mass="37423">MRRNTDRSTTRRVRRALGVAVVACAVTTALPAAASAEPAGAARDGGAGVERISVAADGTQFGVDSTGGAITTDGRRIAFSTGGERVYLRDQPSGQLKNVGSYPIASPVISGDGEYAAYWVTLFRDTKVKLAQWTAGSSIGVNCDALNCSQPSLSGDGRYVANVATIGRPSTSQRIDVWDWHAGTKQELAWFAHTEPSRPSISGDGRFVAYQDGKAKDVFVWDGDHGSISGPIEGPSKEATIVQISEDGSKVVYLSGSDTYVHDVSSGTAQRVPDVKGLAIDPTGNHLLYAPNDTTGPSLVLRDLRAGTDETVASQPASAGVDAVSAEGREVVFRSTADDIVPGDTNGKSDVFVRRFS</sequence>